<dbReference type="AlphaFoldDB" id="A0ABD4TI89"/>
<dbReference type="InterPro" id="IPR011322">
    <property type="entry name" value="N-reg_PII-like_a/b"/>
</dbReference>
<dbReference type="PANTHER" id="PTHR23419">
    <property type="entry name" value="DIVALENT CATION TOLERANCE CUTA-RELATED"/>
    <property type="match status" value="1"/>
</dbReference>
<sequence length="106" mass="11854">MNHTDIVLIFCTAPSGEAEEIAKRLIEERLAACVNITPVRSVYRWDGEVVCDDEQLLIVKTTAEASRDCIQRIEAIHSYDVPEILSIPVPEGNQPYLDWVQTEVGG</sequence>
<comment type="caution">
    <text evidence="2">The sequence shown here is derived from an EMBL/GenBank/DDBJ whole genome shotgun (WGS) entry which is preliminary data.</text>
</comment>
<keyword evidence="3" id="KW-1185">Reference proteome</keyword>
<evidence type="ECO:0000256" key="1">
    <source>
        <dbReference type="ARBA" id="ARBA00010169"/>
    </source>
</evidence>
<dbReference type="Gene3D" id="3.30.70.120">
    <property type="match status" value="1"/>
</dbReference>
<proteinExistence type="inferred from homology"/>
<dbReference type="InterPro" id="IPR015867">
    <property type="entry name" value="N-reg_PII/ATP_PRibTrfase_C"/>
</dbReference>
<comment type="similarity">
    <text evidence="1">Belongs to the CutA family.</text>
</comment>
<accession>A0ABD4TI89</accession>
<reference evidence="2 3" key="1">
    <citation type="submission" date="2019-08" db="EMBL/GenBank/DDBJ databases">
        <authorList>
            <person name="Chen S.-C."/>
            <person name="Lai M.-C."/>
            <person name="You Y.-T."/>
        </authorList>
    </citation>
    <scope>NUCLEOTIDE SEQUENCE [LARGE SCALE GENOMIC DNA]</scope>
    <source>
        <strain evidence="2 3">P2F9704a</strain>
    </source>
</reference>
<evidence type="ECO:0000313" key="2">
    <source>
        <dbReference type="EMBL" id="MCQ1538007.1"/>
    </source>
</evidence>
<dbReference type="SUPFAM" id="SSF54913">
    <property type="entry name" value="GlnB-like"/>
    <property type="match status" value="1"/>
</dbReference>
<dbReference type="EMBL" id="VOTZ01000005">
    <property type="protein sequence ID" value="MCQ1538007.1"/>
    <property type="molecule type" value="Genomic_DNA"/>
</dbReference>
<protein>
    <submittedName>
        <fullName evidence="2">Divalent-cation tolerance protein CutA</fullName>
    </submittedName>
</protein>
<name>A0ABD4TI89_9EURY</name>
<dbReference type="InterPro" id="IPR004323">
    <property type="entry name" value="Ion_tolerance_CutA"/>
</dbReference>
<organism evidence="2 3">
    <name type="scientific">Methanocalculus taiwanensis</name>
    <dbReference type="NCBI Taxonomy" id="106207"/>
    <lineage>
        <taxon>Archaea</taxon>
        <taxon>Methanobacteriati</taxon>
        <taxon>Methanobacteriota</taxon>
        <taxon>Stenosarchaea group</taxon>
        <taxon>Methanomicrobia</taxon>
        <taxon>Methanomicrobiales</taxon>
        <taxon>Methanocalculaceae</taxon>
        <taxon>Methanocalculus</taxon>
    </lineage>
</organism>
<dbReference type="Pfam" id="PF03091">
    <property type="entry name" value="CutA1"/>
    <property type="match status" value="1"/>
</dbReference>
<dbReference type="Proteomes" id="UP001524383">
    <property type="component" value="Unassembled WGS sequence"/>
</dbReference>
<dbReference type="PANTHER" id="PTHR23419:SF8">
    <property type="entry name" value="FI09726P"/>
    <property type="match status" value="1"/>
</dbReference>
<gene>
    <name evidence="2" type="ORF">FTO68_03250</name>
</gene>
<evidence type="ECO:0000313" key="3">
    <source>
        <dbReference type="Proteomes" id="UP001524383"/>
    </source>
</evidence>